<dbReference type="InterPro" id="IPR036188">
    <property type="entry name" value="FAD/NAD-bd_sf"/>
</dbReference>
<comment type="cofactor">
    <cofactor evidence="1 7">
        <name>FAD</name>
        <dbReference type="ChEBI" id="CHEBI:57692"/>
    </cofactor>
</comment>
<evidence type="ECO:0000256" key="5">
    <source>
        <dbReference type="ARBA" id="ARBA00022827"/>
    </source>
</evidence>
<evidence type="ECO:0000256" key="2">
    <source>
        <dbReference type="ARBA" id="ARBA00007330"/>
    </source>
</evidence>
<sequence length="551" mass="62409">MNTGTFSAAERASWLSKLETDTFDLLIIGGGITGAGIALDAATRGLKVALVEKKDFAWGTSSRSTKLIHGGLRYLKQLEFALVHEVGVERAIVHANAPHIVIPEKMLLPIIEEGSLGKTLSSIGLWVYDRLASVEKDERRKMLEKEVVADLEPLLRPDLLLGGGLYYEYRTDDARLTIENMKTAVANGAVCLNYLEATEFIYKENGYVGGAVLNDHLSNQTIKVKARRVVNAAGPWVDTVRKNDKEGVVGKRLHLTKGVHVVVPYQKLPLQQSVYFDVKKDNRMCFAIPRGNITYIGTTDTFYDTDINQPNTTKEDVEYILEATNYMFPTAQLDLADVESSWAGLRPLIHQDGKSPSELSRRDEIFYSETGLISIAGGKLTGYRKMAERVLNFVAKTMRTKNHSKTQDLTLSGGDFDSSEAIQDYIYKITGEAKQIDLKTADVQALVYKYGTNTELIINRAYELYNSIRDPHDRLMSAEVWYAIHYEMTNNLCDFFIRRTGRLYFERPTLKRWYPYVANEMAKILAWSEERKSKEVEDFEKEYHAVLSFRK</sequence>
<dbReference type="PROSITE" id="PS00977">
    <property type="entry name" value="FAD_G3PDH_1"/>
    <property type="match status" value="1"/>
</dbReference>
<dbReference type="Pfam" id="PF16901">
    <property type="entry name" value="DAO_C"/>
    <property type="match status" value="1"/>
</dbReference>
<organism evidence="10 11">
    <name type="scientific">Aureispira anguillae</name>
    <dbReference type="NCBI Taxonomy" id="2864201"/>
    <lineage>
        <taxon>Bacteria</taxon>
        <taxon>Pseudomonadati</taxon>
        <taxon>Bacteroidota</taxon>
        <taxon>Saprospiria</taxon>
        <taxon>Saprospirales</taxon>
        <taxon>Saprospiraceae</taxon>
        <taxon>Aureispira</taxon>
    </lineage>
</organism>
<comment type="similarity">
    <text evidence="2 7">Belongs to the FAD-dependent glycerol-3-phosphate dehydrogenase family.</text>
</comment>
<dbReference type="Gene3D" id="3.30.9.10">
    <property type="entry name" value="D-Amino Acid Oxidase, subunit A, domain 2"/>
    <property type="match status" value="1"/>
</dbReference>
<keyword evidence="3 7" id="KW-0285">Flavoprotein</keyword>
<dbReference type="PANTHER" id="PTHR11985:SF35">
    <property type="entry name" value="ANAEROBIC GLYCEROL-3-PHOSPHATE DEHYDROGENASE SUBUNIT A"/>
    <property type="match status" value="1"/>
</dbReference>
<gene>
    <name evidence="10" type="ORF">AsAng_0030170</name>
</gene>
<dbReference type="Gene3D" id="3.50.50.60">
    <property type="entry name" value="FAD/NAD(P)-binding domain"/>
    <property type="match status" value="1"/>
</dbReference>
<evidence type="ECO:0000256" key="1">
    <source>
        <dbReference type="ARBA" id="ARBA00001974"/>
    </source>
</evidence>
<dbReference type="InterPro" id="IPR038299">
    <property type="entry name" value="DAO_C_sf"/>
</dbReference>
<evidence type="ECO:0000256" key="6">
    <source>
        <dbReference type="ARBA" id="ARBA00023002"/>
    </source>
</evidence>
<evidence type="ECO:0000259" key="9">
    <source>
        <dbReference type="Pfam" id="PF16901"/>
    </source>
</evidence>
<dbReference type="SUPFAM" id="SSF54373">
    <property type="entry name" value="FAD-linked reductases, C-terminal domain"/>
    <property type="match status" value="1"/>
</dbReference>
<evidence type="ECO:0000256" key="3">
    <source>
        <dbReference type="ARBA" id="ARBA00022630"/>
    </source>
</evidence>
<comment type="catalytic activity">
    <reaction evidence="7">
        <text>a quinone + sn-glycerol 3-phosphate = dihydroxyacetone phosphate + a quinol</text>
        <dbReference type="Rhea" id="RHEA:18977"/>
        <dbReference type="ChEBI" id="CHEBI:24646"/>
        <dbReference type="ChEBI" id="CHEBI:57597"/>
        <dbReference type="ChEBI" id="CHEBI:57642"/>
        <dbReference type="ChEBI" id="CHEBI:132124"/>
        <dbReference type="EC" id="1.1.5.3"/>
    </reaction>
</comment>
<dbReference type="GO" id="GO:0004368">
    <property type="term" value="F:glycerol-3-phosphate dehydrogenase (quinone) activity"/>
    <property type="evidence" value="ECO:0007669"/>
    <property type="project" value="UniProtKB-EC"/>
</dbReference>
<dbReference type="PRINTS" id="PR01001">
    <property type="entry name" value="FADG3PDH"/>
</dbReference>
<dbReference type="GO" id="GO:0046168">
    <property type="term" value="P:glycerol-3-phosphate catabolic process"/>
    <property type="evidence" value="ECO:0007669"/>
    <property type="project" value="TreeGrafter"/>
</dbReference>
<dbReference type="AlphaFoldDB" id="A0A915YFR1"/>
<dbReference type="PANTHER" id="PTHR11985">
    <property type="entry name" value="GLYCEROL-3-PHOSPHATE DEHYDROGENASE"/>
    <property type="match status" value="1"/>
</dbReference>
<feature type="domain" description="Alpha-glycerophosphate oxidase C-terminal" evidence="9">
    <location>
        <begin position="404"/>
        <end position="532"/>
    </location>
</feature>
<name>A0A915YFR1_9BACT</name>
<keyword evidence="6 7" id="KW-0560">Oxidoreductase</keyword>
<dbReference type="EC" id="1.1.5.3" evidence="7"/>
<keyword evidence="4" id="KW-0319">Glycerol metabolism</keyword>
<feature type="domain" description="FAD dependent oxidoreductase" evidence="8">
    <location>
        <begin position="24"/>
        <end position="355"/>
    </location>
</feature>
<reference evidence="10" key="1">
    <citation type="submission" date="2022-09" db="EMBL/GenBank/DDBJ databases">
        <title>Aureispira anguillicida sp. nov., isolated from Leptocephalus of Japanese eel Anguilla japonica.</title>
        <authorList>
            <person name="Yuasa K."/>
            <person name="Mekata T."/>
            <person name="Ikunari K."/>
        </authorList>
    </citation>
    <scope>NUCLEOTIDE SEQUENCE</scope>
    <source>
        <strain evidence="10">EL160426</strain>
    </source>
</reference>
<keyword evidence="5" id="KW-0274">FAD</keyword>
<dbReference type="SUPFAM" id="SSF51905">
    <property type="entry name" value="FAD/NAD(P)-binding domain"/>
    <property type="match status" value="1"/>
</dbReference>
<dbReference type="Proteomes" id="UP001060919">
    <property type="component" value="Chromosome"/>
</dbReference>
<dbReference type="Gene3D" id="1.10.8.870">
    <property type="entry name" value="Alpha-glycerophosphate oxidase, cap domain"/>
    <property type="match status" value="1"/>
</dbReference>
<dbReference type="InterPro" id="IPR031656">
    <property type="entry name" value="DAO_C"/>
</dbReference>
<evidence type="ECO:0000256" key="7">
    <source>
        <dbReference type="RuleBase" id="RU361217"/>
    </source>
</evidence>
<evidence type="ECO:0000256" key="4">
    <source>
        <dbReference type="ARBA" id="ARBA00022798"/>
    </source>
</evidence>
<dbReference type="GO" id="GO:0006071">
    <property type="term" value="P:glycerol metabolic process"/>
    <property type="evidence" value="ECO:0007669"/>
    <property type="project" value="UniProtKB-KW"/>
</dbReference>
<evidence type="ECO:0000313" key="10">
    <source>
        <dbReference type="EMBL" id="BDS12298.1"/>
    </source>
</evidence>
<keyword evidence="11" id="KW-1185">Reference proteome</keyword>
<dbReference type="InterPro" id="IPR000447">
    <property type="entry name" value="G3P_DH_FAD-dep"/>
</dbReference>
<dbReference type="EMBL" id="AP026867">
    <property type="protein sequence ID" value="BDS12298.1"/>
    <property type="molecule type" value="Genomic_DNA"/>
</dbReference>
<dbReference type="GO" id="GO:0009331">
    <property type="term" value="C:glycerol-3-phosphate dehydrogenase (FAD) complex"/>
    <property type="evidence" value="ECO:0007669"/>
    <property type="project" value="UniProtKB-UniRule"/>
</dbReference>
<evidence type="ECO:0000313" key="11">
    <source>
        <dbReference type="Proteomes" id="UP001060919"/>
    </source>
</evidence>
<dbReference type="KEGG" id="aup:AsAng_0030170"/>
<evidence type="ECO:0000259" key="8">
    <source>
        <dbReference type="Pfam" id="PF01266"/>
    </source>
</evidence>
<dbReference type="RefSeq" id="WP_264793392.1">
    <property type="nucleotide sequence ID" value="NZ_AP026867.1"/>
</dbReference>
<dbReference type="InterPro" id="IPR006076">
    <property type="entry name" value="FAD-dep_OxRdtase"/>
</dbReference>
<proteinExistence type="inferred from homology"/>
<dbReference type="PROSITE" id="PS00978">
    <property type="entry name" value="FAD_G3PDH_2"/>
    <property type="match status" value="1"/>
</dbReference>
<dbReference type="Pfam" id="PF01266">
    <property type="entry name" value="DAO"/>
    <property type="match status" value="1"/>
</dbReference>
<protein>
    <recommendedName>
        <fullName evidence="7">Glycerol-3-phosphate dehydrogenase</fullName>
        <ecNumber evidence="7">1.1.5.3</ecNumber>
    </recommendedName>
</protein>
<accession>A0A915YFR1</accession>